<accession>A0ABU4DGX1</accession>
<evidence type="ECO:0000256" key="1">
    <source>
        <dbReference type="ARBA" id="ARBA00022448"/>
    </source>
</evidence>
<comment type="caution">
    <text evidence="8">The sequence shown here is derived from an EMBL/GenBank/DDBJ whole genome shotgun (WGS) entry which is preliminary data.</text>
</comment>
<keyword evidence="4 8" id="KW-0067">ATP-binding</keyword>
<evidence type="ECO:0000313" key="9">
    <source>
        <dbReference type="Proteomes" id="UP001185779"/>
    </source>
</evidence>
<evidence type="ECO:0000256" key="2">
    <source>
        <dbReference type="ARBA" id="ARBA00022475"/>
    </source>
</evidence>
<dbReference type="GeneID" id="77173919"/>
<evidence type="ECO:0000259" key="7">
    <source>
        <dbReference type="PROSITE" id="PS50893"/>
    </source>
</evidence>
<dbReference type="InterPro" id="IPR003439">
    <property type="entry name" value="ABC_transporter-like_ATP-bd"/>
</dbReference>
<organism evidence="8 9">
    <name type="scientific">Gordonia amicalis</name>
    <dbReference type="NCBI Taxonomy" id="89053"/>
    <lineage>
        <taxon>Bacteria</taxon>
        <taxon>Bacillati</taxon>
        <taxon>Actinomycetota</taxon>
        <taxon>Actinomycetes</taxon>
        <taxon>Mycobacteriales</taxon>
        <taxon>Gordoniaceae</taxon>
        <taxon>Gordonia</taxon>
    </lineage>
</organism>
<evidence type="ECO:0000256" key="4">
    <source>
        <dbReference type="ARBA" id="ARBA00022840"/>
    </source>
</evidence>
<dbReference type="CDD" id="cd03293">
    <property type="entry name" value="ABC_NrtD_SsuB_transporters"/>
    <property type="match status" value="1"/>
</dbReference>
<keyword evidence="9" id="KW-1185">Reference proteome</keyword>
<dbReference type="InterPro" id="IPR050166">
    <property type="entry name" value="ABC_transporter_ATP-bind"/>
</dbReference>
<dbReference type="Gene3D" id="3.40.50.300">
    <property type="entry name" value="P-loop containing nucleotide triphosphate hydrolases"/>
    <property type="match status" value="1"/>
</dbReference>
<evidence type="ECO:0000313" key="8">
    <source>
        <dbReference type="EMBL" id="MDV6308492.1"/>
    </source>
</evidence>
<dbReference type="EMBL" id="JAWLKI010000015">
    <property type="protein sequence ID" value="MDV6308492.1"/>
    <property type="molecule type" value="Genomic_DNA"/>
</dbReference>
<dbReference type="Proteomes" id="UP001185779">
    <property type="component" value="Unassembled WGS sequence"/>
</dbReference>
<evidence type="ECO:0000256" key="3">
    <source>
        <dbReference type="ARBA" id="ARBA00022741"/>
    </source>
</evidence>
<dbReference type="GO" id="GO:0005524">
    <property type="term" value="F:ATP binding"/>
    <property type="evidence" value="ECO:0007669"/>
    <property type="project" value="UniProtKB-KW"/>
</dbReference>
<dbReference type="PROSITE" id="PS50893">
    <property type="entry name" value="ABC_TRANSPORTER_2"/>
    <property type="match status" value="1"/>
</dbReference>
<keyword evidence="3" id="KW-0547">Nucleotide-binding</keyword>
<reference evidence="8 9" key="1">
    <citation type="submission" date="2023-10" db="EMBL/GenBank/DDBJ databases">
        <title>Development of a sustainable strategy for remediation of hydrocarbon-contaminated territories based on the waste exchange concept.</title>
        <authorList>
            <person name="Krivoruchko A."/>
        </authorList>
    </citation>
    <scope>NUCLEOTIDE SEQUENCE [LARGE SCALE GENOMIC DNA]</scope>
    <source>
        <strain evidence="8 9">IEGM 1266</strain>
    </source>
</reference>
<keyword evidence="1" id="KW-0813">Transport</keyword>
<sequence length="267" mass="28797">MTAIATRDLEVTVPTAHDEVRTYAAEVENAGLAYGDNPVLRDVTLRVGAHEIVALIGRSGSGKSTLLRLLAGLSQTESGSVRTAGFPAVSFQEPRLFPWRTVLQNVAFGLVREKVGRSEARERARKTLDEVGLHDKTGAWPAQLSGGQAQRVSLARALVARPQLLLLDEPFGALDALTRRTMHELLISLWRDNQFGALLVTHDVDEALRLADRVVVLADGRIVEDIAVPNPRAGATGADDSDEAVDPEIPRLRAELLTALGVADPAR</sequence>
<dbReference type="SUPFAM" id="SSF52540">
    <property type="entry name" value="P-loop containing nucleoside triphosphate hydrolases"/>
    <property type="match status" value="1"/>
</dbReference>
<name>A0ABU4DGX1_9ACTN</name>
<protein>
    <submittedName>
        <fullName evidence="8">ABC transporter ATP-binding protein</fullName>
    </submittedName>
</protein>
<dbReference type="PANTHER" id="PTHR42788">
    <property type="entry name" value="TAURINE IMPORT ATP-BINDING PROTEIN-RELATED"/>
    <property type="match status" value="1"/>
</dbReference>
<dbReference type="PANTHER" id="PTHR42788:SF17">
    <property type="entry name" value="ALIPHATIC SULFONATES IMPORT ATP-BINDING PROTEIN SSUB"/>
    <property type="match status" value="1"/>
</dbReference>
<keyword evidence="5" id="KW-1278">Translocase</keyword>
<dbReference type="Pfam" id="PF00005">
    <property type="entry name" value="ABC_tran"/>
    <property type="match status" value="1"/>
</dbReference>
<dbReference type="InterPro" id="IPR027417">
    <property type="entry name" value="P-loop_NTPase"/>
</dbReference>
<dbReference type="InterPro" id="IPR017871">
    <property type="entry name" value="ABC_transporter-like_CS"/>
</dbReference>
<dbReference type="RefSeq" id="WP_024498242.1">
    <property type="nucleotide sequence ID" value="NZ_CP091855.1"/>
</dbReference>
<dbReference type="PROSITE" id="PS00211">
    <property type="entry name" value="ABC_TRANSPORTER_1"/>
    <property type="match status" value="1"/>
</dbReference>
<evidence type="ECO:0000256" key="5">
    <source>
        <dbReference type="ARBA" id="ARBA00022967"/>
    </source>
</evidence>
<evidence type="ECO:0000256" key="6">
    <source>
        <dbReference type="ARBA" id="ARBA00023136"/>
    </source>
</evidence>
<feature type="domain" description="ABC transporter" evidence="7">
    <location>
        <begin position="25"/>
        <end position="244"/>
    </location>
</feature>
<gene>
    <name evidence="8" type="ORF">R3P94_14430</name>
</gene>
<dbReference type="SMART" id="SM00382">
    <property type="entry name" value="AAA"/>
    <property type="match status" value="1"/>
</dbReference>
<proteinExistence type="predicted"/>
<keyword evidence="6" id="KW-0472">Membrane</keyword>
<dbReference type="InterPro" id="IPR003593">
    <property type="entry name" value="AAA+_ATPase"/>
</dbReference>
<keyword evidence="2" id="KW-1003">Cell membrane</keyword>